<dbReference type="Proteomes" id="UP000594014">
    <property type="component" value="Chromosome"/>
</dbReference>
<evidence type="ECO:0000313" key="1">
    <source>
        <dbReference type="EMBL" id="QOX63160.1"/>
    </source>
</evidence>
<protein>
    <submittedName>
        <fullName evidence="1">Rod shape-determining protein MreD</fullName>
    </submittedName>
</protein>
<keyword evidence="2" id="KW-1185">Reference proteome</keyword>
<dbReference type="EMBL" id="CP042469">
    <property type="protein sequence ID" value="QOX63160.1"/>
    <property type="molecule type" value="Genomic_DNA"/>
</dbReference>
<proteinExistence type="predicted"/>
<gene>
    <name evidence="1" type="primary">mreD</name>
    <name evidence="1" type="ORF">FRZ06_07275</name>
</gene>
<reference evidence="1" key="1">
    <citation type="submission" date="2019-08" db="EMBL/GenBank/DDBJ databases">
        <title>Genome sequence of Clostridiales bacterium MT110.</title>
        <authorList>
            <person name="Cao J."/>
        </authorList>
    </citation>
    <scope>NUCLEOTIDE SEQUENCE</scope>
    <source>
        <strain evidence="1">MT110</strain>
    </source>
</reference>
<sequence>MDEEETLKYRYSFLLFFIAFLLQTTVLNHFGIFGMSPNLILCLVVIFSFLFEGYHGIIYGLLFGLFVDICFAQIIGIASIGLFSIALICSELKRYLYKESVVSIVIVSLVSTTVYGLMYWGIYRMLGNGFDFLYVAEKEAILLGYHAVVTLIIYHFVSKSFKHRSDRYMYRGNLQEARSLYRS</sequence>
<organism evidence="1 2">
    <name type="scientific">Anoxybacterium hadale</name>
    <dbReference type="NCBI Taxonomy" id="3408580"/>
    <lineage>
        <taxon>Bacteria</taxon>
        <taxon>Bacillati</taxon>
        <taxon>Bacillota</taxon>
        <taxon>Clostridia</taxon>
        <taxon>Peptostreptococcales</taxon>
        <taxon>Anaerovoracaceae</taxon>
        <taxon>Anoxybacterium</taxon>
    </lineage>
</organism>
<evidence type="ECO:0000313" key="2">
    <source>
        <dbReference type="Proteomes" id="UP000594014"/>
    </source>
</evidence>
<name>A0ACD1A9R0_9FIRM</name>
<accession>A0ACD1A9R0</accession>